<evidence type="ECO:0000256" key="4">
    <source>
        <dbReference type="ARBA" id="ARBA00022552"/>
    </source>
</evidence>
<accession>A0A6G0YV38</accession>
<dbReference type="Pfam" id="PF10273">
    <property type="entry name" value="WGG"/>
    <property type="match status" value="1"/>
</dbReference>
<dbReference type="OrthoDB" id="263560at2759"/>
<comment type="similarity">
    <text evidence="2">Belongs to the TSR2 family.</text>
</comment>
<name>A0A6G0YV38_APHCR</name>
<evidence type="ECO:0000313" key="7">
    <source>
        <dbReference type="Proteomes" id="UP000478052"/>
    </source>
</evidence>
<keyword evidence="7" id="KW-1185">Reference proteome</keyword>
<dbReference type="AlphaFoldDB" id="A0A6G0YV38"/>
<dbReference type="Proteomes" id="UP000478052">
    <property type="component" value="Unassembled WGS sequence"/>
</dbReference>
<sequence length="162" mass="18405">MSLFILNHDTNFEHIIGVLFNNWTALKLAVEHGMGGSSEVMQFKISDLIKNIHECLRKSGDNMCWTSISDIIEDVMDVGFDVVLEDASADDLSKHICDLYYEWNQSLDGRNKVIDELKHLPTVIPIQIVAVKPIREKQKRDDSSSSEESEACEDGWTVVKHK</sequence>
<evidence type="ECO:0000313" key="6">
    <source>
        <dbReference type="EMBL" id="KAF0761877.1"/>
    </source>
</evidence>
<feature type="region of interest" description="Disordered" evidence="5">
    <location>
        <begin position="137"/>
        <end position="162"/>
    </location>
</feature>
<evidence type="ECO:0000256" key="2">
    <source>
        <dbReference type="ARBA" id="ARBA00006524"/>
    </source>
</evidence>
<organism evidence="6 7">
    <name type="scientific">Aphis craccivora</name>
    <name type="common">Cowpea aphid</name>
    <dbReference type="NCBI Taxonomy" id="307492"/>
    <lineage>
        <taxon>Eukaryota</taxon>
        <taxon>Metazoa</taxon>
        <taxon>Ecdysozoa</taxon>
        <taxon>Arthropoda</taxon>
        <taxon>Hexapoda</taxon>
        <taxon>Insecta</taxon>
        <taxon>Pterygota</taxon>
        <taxon>Neoptera</taxon>
        <taxon>Paraneoptera</taxon>
        <taxon>Hemiptera</taxon>
        <taxon>Sternorrhyncha</taxon>
        <taxon>Aphidomorpha</taxon>
        <taxon>Aphidoidea</taxon>
        <taxon>Aphididae</taxon>
        <taxon>Aphidini</taxon>
        <taxon>Aphis</taxon>
        <taxon>Aphis</taxon>
    </lineage>
</organism>
<dbReference type="EMBL" id="VUJU01002278">
    <property type="protein sequence ID" value="KAF0761877.1"/>
    <property type="molecule type" value="Genomic_DNA"/>
</dbReference>
<proteinExistence type="inferred from homology"/>
<dbReference type="GO" id="GO:0006364">
    <property type="term" value="P:rRNA processing"/>
    <property type="evidence" value="ECO:0007669"/>
    <property type="project" value="UniProtKB-KW"/>
</dbReference>
<feature type="compositionally biased region" description="Acidic residues" evidence="5">
    <location>
        <begin position="144"/>
        <end position="153"/>
    </location>
</feature>
<keyword evidence="4" id="KW-0698">rRNA processing</keyword>
<evidence type="ECO:0000256" key="3">
    <source>
        <dbReference type="ARBA" id="ARBA00017551"/>
    </source>
</evidence>
<gene>
    <name evidence="6" type="ORF">FWK35_00014540</name>
</gene>
<evidence type="ECO:0000256" key="1">
    <source>
        <dbReference type="ARBA" id="ARBA00002210"/>
    </source>
</evidence>
<dbReference type="PANTHER" id="PTHR21250">
    <property type="entry name" value="PRE-RRNA-PROCESSING PROTEIN TSR2 HOMOLOG"/>
    <property type="match status" value="1"/>
</dbReference>
<reference evidence="6 7" key="1">
    <citation type="submission" date="2019-08" db="EMBL/GenBank/DDBJ databases">
        <title>Whole genome of Aphis craccivora.</title>
        <authorList>
            <person name="Voronova N.V."/>
            <person name="Shulinski R.S."/>
            <person name="Bandarenka Y.V."/>
            <person name="Zhorov D.G."/>
            <person name="Warner D."/>
        </authorList>
    </citation>
    <scope>NUCLEOTIDE SEQUENCE [LARGE SCALE GENOMIC DNA]</scope>
    <source>
        <strain evidence="6">180601</strain>
        <tissue evidence="6">Whole Body</tissue>
    </source>
</reference>
<comment type="function">
    <text evidence="1">May be involved in 20S pre-rRNA processing.</text>
</comment>
<comment type="caution">
    <text evidence="6">The sequence shown here is derived from an EMBL/GenBank/DDBJ whole genome shotgun (WGS) entry which is preliminary data.</text>
</comment>
<protein>
    <recommendedName>
        <fullName evidence="3">Pre-rRNA-processing protein TSR2 homolog</fullName>
    </recommendedName>
</protein>
<evidence type="ECO:0000256" key="5">
    <source>
        <dbReference type="SAM" id="MobiDB-lite"/>
    </source>
</evidence>
<dbReference type="InterPro" id="IPR019398">
    <property type="entry name" value="Pre-rRNA_process_TSR2"/>
</dbReference>